<evidence type="ECO:0000256" key="1">
    <source>
        <dbReference type="SAM" id="SignalP"/>
    </source>
</evidence>
<evidence type="ECO:0000313" key="3">
    <source>
        <dbReference type="Proteomes" id="UP001371456"/>
    </source>
</evidence>
<accession>A0AAN8SSG5</accession>
<dbReference type="EMBL" id="JBANQN010000121">
    <property type="protein sequence ID" value="KAK6772022.1"/>
    <property type="molecule type" value="Genomic_DNA"/>
</dbReference>
<dbReference type="Proteomes" id="UP001371456">
    <property type="component" value="Unassembled WGS sequence"/>
</dbReference>
<comment type="caution">
    <text evidence="2">The sequence shown here is derived from an EMBL/GenBank/DDBJ whole genome shotgun (WGS) entry which is preliminary data.</text>
</comment>
<protein>
    <submittedName>
        <fullName evidence="2">Uncharacterized protein</fullName>
    </submittedName>
</protein>
<evidence type="ECO:0000313" key="2">
    <source>
        <dbReference type="EMBL" id="KAK6772022.1"/>
    </source>
</evidence>
<gene>
    <name evidence="2" type="ORF">RDI58_030745</name>
</gene>
<organism evidence="2 3">
    <name type="scientific">Solanum bulbocastanum</name>
    <name type="common">Wild potato</name>
    <dbReference type="NCBI Taxonomy" id="147425"/>
    <lineage>
        <taxon>Eukaryota</taxon>
        <taxon>Viridiplantae</taxon>
        <taxon>Streptophyta</taxon>
        <taxon>Embryophyta</taxon>
        <taxon>Tracheophyta</taxon>
        <taxon>Spermatophyta</taxon>
        <taxon>Magnoliopsida</taxon>
        <taxon>eudicotyledons</taxon>
        <taxon>Gunneridae</taxon>
        <taxon>Pentapetalae</taxon>
        <taxon>asterids</taxon>
        <taxon>lamiids</taxon>
        <taxon>Solanales</taxon>
        <taxon>Solanaceae</taxon>
        <taxon>Solanoideae</taxon>
        <taxon>Solaneae</taxon>
        <taxon>Solanum</taxon>
    </lineage>
</organism>
<dbReference type="AlphaFoldDB" id="A0AAN8SSG5"/>
<proteinExistence type="predicted"/>
<keyword evidence="3" id="KW-1185">Reference proteome</keyword>
<keyword evidence="1" id="KW-0732">Signal</keyword>
<feature type="chain" id="PRO_5042826268" evidence="1">
    <location>
        <begin position="18"/>
        <end position="141"/>
    </location>
</feature>
<feature type="signal peptide" evidence="1">
    <location>
        <begin position="1"/>
        <end position="17"/>
    </location>
</feature>
<name>A0AAN8SSG5_SOLBU</name>
<sequence length="141" mass="15755">MIGKVLRLPLVWVTGLANLTMNFYQCRDRQRSRIVRCRSETGVHRVTRASSSTPFPEDRGNLASDKVVADIGIAGKGRASAKILTYLETRFAAPADSSFEESDSLTLGRTPPVAYFMEKGFHQQAASSQSFFHLFQHYIVL</sequence>
<reference evidence="2 3" key="1">
    <citation type="submission" date="2024-02" db="EMBL/GenBank/DDBJ databases">
        <title>de novo genome assembly of Solanum bulbocastanum strain 11H21.</title>
        <authorList>
            <person name="Hosaka A.J."/>
        </authorList>
    </citation>
    <scope>NUCLEOTIDE SEQUENCE [LARGE SCALE GENOMIC DNA]</scope>
    <source>
        <tissue evidence="2">Young leaves</tissue>
    </source>
</reference>